<dbReference type="GO" id="GO:0005634">
    <property type="term" value="C:nucleus"/>
    <property type="evidence" value="ECO:0007669"/>
    <property type="project" value="UniProtKB-SubCell"/>
</dbReference>
<dbReference type="GO" id="GO:0006139">
    <property type="term" value="P:nucleobase-containing compound metabolic process"/>
    <property type="evidence" value="ECO:0007669"/>
    <property type="project" value="InterPro"/>
</dbReference>
<dbReference type="Gene3D" id="3.30.420.10">
    <property type="entry name" value="Ribonuclease H-like superfamily/Ribonuclease H"/>
    <property type="match status" value="1"/>
</dbReference>
<evidence type="ECO:0000256" key="11">
    <source>
        <dbReference type="ARBA" id="ARBA00045901"/>
    </source>
</evidence>
<keyword evidence="4" id="KW-0378">Hydrolase</keyword>
<evidence type="ECO:0000256" key="3">
    <source>
        <dbReference type="ARBA" id="ARBA00022723"/>
    </source>
</evidence>
<evidence type="ECO:0000259" key="12">
    <source>
        <dbReference type="Pfam" id="PF01612"/>
    </source>
</evidence>
<comment type="subcellular location">
    <subcellularLocation>
        <location evidence="1">Nucleus</location>
    </subcellularLocation>
</comment>
<gene>
    <name evidence="13" type="ORF">ONB1V03_LOCUS21647</name>
</gene>
<dbReference type="InterPro" id="IPR051132">
    <property type="entry name" value="3-5_Exonuclease_domain"/>
</dbReference>
<evidence type="ECO:0000256" key="2">
    <source>
        <dbReference type="ARBA" id="ARBA00022722"/>
    </source>
</evidence>
<reference evidence="13" key="1">
    <citation type="submission" date="2020-11" db="EMBL/GenBank/DDBJ databases">
        <authorList>
            <person name="Tran Van P."/>
        </authorList>
    </citation>
    <scope>NUCLEOTIDE SEQUENCE</scope>
</reference>
<evidence type="ECO:0000256" key="5">
    <source>
        <dbReference type="ARBA" id="ARBA00022839"/>
    </source>
</evidence>
<dbReference type="Proteomes" id="UP000728032">
    <property type="component" value="Unassembled WGS sequence"/>
</dbReference>
<proteinExistence type="inferred from homology"/>
<organism evidence="13">
    <name type="scientific">Oppiella nova</name>
    <dbReference type="NCBI Taxonomy" id="334625"/>
    <lineage>
        <taxon>Eukaryota</taxon>
        <taxon>Metazoa</taxon>
        <taxon>Ecdysozoa</taxon>
        <taxon>Arthropoda</taxon>
        <taxon>Chelicerata</taxon>
        <taxon>Arachnida</taxon>
        <taxon>Acari</taxon>
        <taxon>Acariformes</taxon>
        <taxon>Sarcoptiformes</taxon>
        <taxon>Oribatida</taxon>
        <taxon>Brachypylina</taxon>
        <taxon>Oppioidea</taxon>
        <taxon>Oppiidae</taxon>
        <taxon>Oppiella</taxon>
    </lineage>
</organism>
<accession>A0A7R9R1I3</accession>
<keyword evidence="6" id="KW-0460">Magnesium</keyword>
<comment type="similarity">
    <text evidence="8">Belongs to the WRNexo family.</text>
</comment>
<comment type="function">
    <text evidence="11">Has exonuclease activity on both single-stranded and duplex templates bearing overhangs, but not blunt ended duplex DNA, and cleaves in a 3'-5' direction. Essential for the formation of DNA replication focal centers. Has an important role in maintaining genome stability.</text>
</comment>
<keyword evidence="3" id="KW-0479">Metal-binding</keyword>
<dbReference type="PANTHER" id="PTHR13620:SF109">
    <property type="entry name" value="3'-5' EXONUCLEASE"/>
    <property type="match status" value="1"/>
</dbReference>
<dbReference type="GO" id="GO:0003676">
    <property type="term" value="F:nucleic acid binding"/>
    <property type="evidence" value="ECO:0007669"/>
    <property type="project" value="InterPro"/>
</dbReference>
<evidence type="ECO:0000256" key="9">
    <source>
        <dbReference type="ARBA" id="ARBA00040531"/>
    </source>
</evidence>
<dbReference type="GO" id="GO:0046872">
    <property type="term" value="F:metal ion binding"/>
    <property type="evidence" value="ECO:0007669"/>
    <property type="project" value="UniProtKB-KW"/>
</dbReference>
<keyword evidence="14" id="KW-1185">Reference proteome</keyword>
<evidence type="ECO:0000256" key="10">
    <source>
        <dbReference type="ARBA" id="ARBA00042761"/>
    </source>
</evidence>
<keyword evidence="2" id="KW-0540">Nuclease</keyword>
<dbReference type="InterPro" id="IPR002562">
    <property type="entry name" value="3'-5'_exonuclease_dom"/>
</dbReference>
<dbReference type="SUPFAM" id="SSF53098">
    <property type="entry name" value="Ribonuclease H-like"/>
    <property type="match status" value="1"/>
</dbReference>
<keyword evidence="5" id="KW-0269">Exonuclease</keyword>
<dbReference type="InterPro" id="IPR012337">
    <property type="entry name" value="RNaseH-like_sf"/>
</dbReference>
<name>A0A7R9R1I3_9ACAR</name>
<evidence type="ECO:0000256" key="4">
    <source>
        <dbReference type="ARBA" id="ARBA00022801"/>
    </source>
</evidence>
<dbReference type="InterPro" id="IPR036397">
    <property type="entry name" value="RNaseH_sf"/>
</dbReference>
<evidence type="ECO:0000313" key="13">
    <source>
        <dbReference type="EMBL" id="CAD7665089.1"/>
    </source>
</evidence>
<dbReference type="EMBL" id="CAJPVJ010043259">
    <property type="protein sequence ID" value="CAG2182226.1"/>
    <property type="molecule type" value="Genomic_DNA"/>
</dbReference>
<feature type="domain" description="3'-5' exonuclease" evidence="12">
    <location>
        <begin position="8"/>
        <end position="118"/>
    </location>
</feature>
<evidence type="ECO:0000313" key="14">
    <source>
        <dbReference type="Proteomes" id="UP000728032"/>
    </source>
</evidence>
<evidence type="ECO:0000256" key="1">
    <source>
        <dbReference type="ARBA" id="ARBA00004123"/>
    </source>
</evidence>
<evidence type="ECO:0000256" key="7">
    <source>
        <dbReference type="ARBA" id="ARBA00023242"/>
    </source>
</evidence>
<dbReference type="OrthoDB" id="10261556at2759"/>
<keyword evidence="7" id="KW-0539">Nucleus</keyword>
<dbReference type="PANTHER" id="PTHR13620">
    <property type="entry name" value="3-5 EXONUCLEASE"/>
    <property type="match status" value="1"/>
</dbReference>
<evidence type="ECO:0000256" key="6">
    <source>
        <dbReference type="ARBA" id="ARBA00022842"/>
    </source>
</evidence>
<sequence length="132" mass="15041">MNYTIPPLLVPLLLNDKCLKVGLNIENDFWKLQRDYNLPLDSLLVSNNKSVIDLKVMANQLLGLSGNWSLSGLCEHLLGQSIRKEQRLTDWSQKPLTRQQRDYAAVDAFASYELYFEIKANAVDGVQHHTTP</sequence>
<protein>
    <recommendedName>
        <fullName evidence="9">3'-5' exonuclease</fullName>
    </recommendedName>
    <alternativeName>
        <fullName evidence="10">Werner Syndrome-like exonuclease</fullName>
    </alternativeName>
</protein>
<dbReference type="Pfam" id="PF01612">
    <property type="entry name" value="DNA_pol_A_exo1"/>
    <property type="match status" value="1"/>
</dbReference>
<dbReference type="AlphaFoldDB" id="A0A7R9R1I3"/>
<evidence type="ECO:0000256" key="8">
    <source>
        <dbReference type="ARBA" id="ARBA00037949"/>
    </source>
</evidence>
<dbReference type="GO" id="GO:0008408">
    <property type="term" value="F:3'-5' exonuclease activity"/>
    <property type="evidence" value="ECO:0007669"/>
    <property type="project" value="InterPro"/>
</dbReference>
<dbReference type="EMBL" id="OC958084">
    <property type="protein sequence ID" value="CAD7665089.1"/>
    <property type="molecule type" value="Genomic_DNA"/>
</dbReference>